<dbReference type="SUPFAM" id="SSF161098">
    <property type="entry name" value="MetI-like"/>
    <property type="match status" value="1"/>
</dbReference>
<comment type="caution">
    <text evidence="9">The sequence shown here is derived from an EMBL/GenBank/DDBJ whole genome shotgun (WGS) entry which is preliminary data.</text>
</comment>
<feature type="domain" description="ABC transmembrane type-1" evidence="8">
    <location>
        <begin position="1"/>
        <end position="113"/>
    </location>
</feature>
<evidence type="ECO:0000256" key="2">
    <source>
        <dbReference type="ARBA" id="ARBA00022448"/>
    </source>
</evidence>
<dbReference type="InterPro" id="IPR000515">
    <property type="entry name" value="MetI-like"/>
</dbReference>
<evidence type="ECO:0000256" key="6">
    <source>
        <dbReference type="ARBA" id="ARBA00023136"/>
    </source>
</evidence>
<organism evidence="9">
    <name type="scientific">marine sediment metagenome</name>
    <dbReference type="NCBI Taxonomy" id="412755"/>
    <lineage>
        <taxon>unclassified sequences</taxon>
        <taxon>metagenomes</taxon>
        <taxon>ecological metagenomes</taxon>
    </lineage>
</organism>
<proteinExistence type="predicted"/>
<dbReference type="InterPro" id="IPR035906">
    <property type="entry name" value="MetI-like_sf"/>
</dbReference>
<evidence type="ECO:0000256" key="3">
    <source>
        <dbReference type="ARBA" id="ARBA00022475"/>
    </source>
</evidence>
<reference evidence="9" key="1">
    <citation type="journal article" date="2014" name="Front. Microbiol.">
        <title>High frequency of phylogenetically diverse reductive dehalogenase-homologous genes in deep subseafloor sedimentary metagenomes.</title>
        <authorList>
            <person name="Kawai M."/>
            <person name="Futagami T."/>
            <person name="Toyoda A."/>
            <person name="Takaki Y."/>
            <person name="Nishi S."/>
            <person name="Hori S."/>
            <person name="Arai W."/>
            <person name="Tsubouchi T."/>
            <person name="Morono Y."/>
            <person name="Uchiyama I."/>
            <person name="Ito T."/>
            <person name="Fujiyama A."/>
            <person name="Inagaki F."/>
            <person name="Takami H."/>
        </authorList>
    </citation>
    <scope>NUCLEOTIDE SEQUENCE</scope>
    <source>
        <strain evidence="9">Expedition CK06-06</strain>
    </source>
</reference>
<feature type="transmembrane region" description="Helical" evidence="7">
    <location>
        <begin position="60"/>
        <end position="77"/>
    </location>
</feature>
<accession>X1GDH5</accession>
<evidence type="ECO:0000256" key="5">
    <source>
        <dbReference type="ARBA" id="ARBA00022989"/>
    </source>
</evidence>
<dbReference type="AlphaFoldDB" id="X1GDH5"/>
<dbReference type="Gene3D" id="1.10.3720.10">
    <property type="entry name" value="MetI-like"/>
    <property type="match status" value="1"/>
</dbReference>
<keyword evidence="3" id="KW-1003">Cell membrane</keyword>
<keyword evidence="2" id="KW-0813">Transport</keyword>
<evidence type="ECO:0000256" key="7">
    <source>
        <dbReference type="SAM" id="Phobius"/>
    </source>
</evidence>
<dbReference type="PROSITE" id="PS50928">
    <property type="entry name" value="ABC_TM1"/>
    <property type="match status" value="1"/>
</dbReference>
<gene>
    <name evidence="9" type="ORF">S03H2_03761</name>
</gene>
<evidence type="ECO:0000259" key="8">
    <source>
        <dbReference type="PROSITE" id="PS50928"/>
    </source>
</evidence>
<name>X1GDH5_9ZZZZ</name>
<dbReference type="Pfam" id="PF00528">
    <property type="entry name" value="BPD_transp_1"/>
    <property type="match status" value="1"/>
</dbReference>
<dbReference type="CDD" id="cd06261">
    <property type="entry name" value="TM_PBP2"/>
    <property type="match status" value="1"/>
</dbReference>
<evidence type="ECO:0000313" key="9">
    <source>
        <dbReference type="EMBL" id="GAH31073.1"/>
    </source>
</evidence>
<dbReference type="PANTHER" id="PTHR43744:SF8">
    <property type="entry name" value="SN-GLYCEROL-3-PHOSPHATE TRANSPORT SYSTEM PERMEASE PROTEIN UGPE"/>
    <property type="match status" value="1"/>
</dbReference>
<dbReference type="GO" id="GO:0055085">
    <property type="term" value="P:transmembrane transport"/>
    <property type="evidence" value="ECO:0007669"/>
    <property type="project" value="InterPro"/>
</dbReference>
<keyword evidence="6 7" id="KW-0472">Membrane</keyword>
<protein>
    <recommendedName>
        <fullName evidence="8">ABC transmembrane type-1 domain-containing protein</fullName>
    </recommendedName>
</protein>
<dbReference type="GO" id="GO:0005886">
    <property type="term" value="C:plasma membrane"/>
    <property type="evidence" value="ECO:0007669"/>
    <property type="project" value="UniProtKB-SubCell"/>
</dbReference>
<sequence length="113" mass="12818">MVALAKIILSLLAAFAYTHFKFRGRGLLFPMCMITQMLPLPVRIVPTFQLMASFDWINSYYALTIPFFASTTGILLFRQFFMTVPRDLSDAARVDGAGPMRYFLQILVPVSKT</sequence>
<feature type="non-terminal residue" evidence="9">
    <location>
        <position position="113"/>
    </location>
</feature>
<keyword evidence="4 7" id="KW-0812">Transmembrane</keyword>
<evidence type="ECO:0000256" key="4">
    <source>
        <dbReference type="ARBA" id="ARBA00022692"/>
    </source>
</evidence>
<keyword evidence="5 7" id="KW-1133">Transmembrane helix</keyword>
<dbReference type="EMBL" id="BARU01001423">
    <property type="protein sequence ID" value="GAH31073.1"/>
    <property type="molecule type" value="Genomic_DNA"/>
</dbReference>
<comment type="subcellular location">
    <subcellularLocation>
        <location evidence="1">Cell membrane</location>
        <topology evidence="1">Multi-pass membrane protein</topology>
    </subcellularLocation>
</comment>
<dbReference type="PANTHER" id="PTHR43744">
    <property type="entry name" value="ABC TRANSPORTER PERMEASE PROTEIN MG189-RELATED-RELATED"/>
    <property type="match status" value="1"/>
</dbReference>
<evidence type="ECO:0000256" key="1">
    <source>
        <dbReference type="ARBA" id="ARBA00004651"/>
    </source>
</evidence>